<dbReference type="GO" id="GO:0005524">
    <property type="term" value="F:ATP binding"/>
    <property type="evidence" value="ECO:0007669"/>
    <property type="project" value="UniProtKB-KW"/>
</dbReference>
<dbReference type="GO" id="GO:0005975">
    <property type="term" value="P:carbohydrate metabolic process"/>
    <property type="evidence" value="ECO:0007669"/>
    <property type="project" value="InterPro"/>
</dbReference>
<dbReference type="PANTHER" id="PTHR43442:SF3">
    <property type="entry name" value="GLUCONOKINASE-RELATED"/>
    <property type="match status" value="1"/>
</dbReference>
<evidence type="ECO:0000313" key="11">
    <source>
        <dbReference type="EMBL" id="KZV91516.1"/>
    </source>
</evidence>
<sequence>MSNGEPLTDDDRKPWLQIVRTAAVKTCGVEGAAGHETGVVIACSALRRSYRDLLRGITEGEVHHSKENQVLHTYFVFIDGPREVLLERMHLRKNHFMKSRMLDSQLATLEDPRGEDGVFVVNLTDSPEEQVRTALQALAQSGVKPAESEHPAREEVGHGVPVVIDSESSKDSPGPAENPKTVTEVSV</sequence>
<dbReference type="STRING" id="1314781.A0A165H6B6"/>
<evidence type="ECO:0000313" key="12">
    <source>
        <dbReference type="Proteomes" id="UP000077266"/>
    </source>
</evidence>
<dbReference type="UniPathway" id="UPA00792"/>
<accession>A0A165H6B6</accession>
<name>A0A165H6B6_EXIGL</name>
<dbReference type="InterPro" id="IPR027417">
    <property type="entry name" value="P-loop_NTPase"/>
</dbReference>
<dbReference type="Proteomes" id="UP000077266">
    <property type="component" value="Unassembled WGS sequence"/>
</dbReference>
<dbReference type="EC" id="2.7.1.12" evidence="3"/>
<dbReference type="InterPro" id="IPR006001">
    <property type="entry name" value="Therm_gnt_kin"/>
</dbReference>
<dbReference type="AlphaFoldDB" id="A0A165H6B6"/>
<keyword evidence="5" id="KW-0547">Nucleotide-binding</keyword>
<feature type="compositionally biased region" description="Basic and acidic residues" evidence="10">
    <location>
        <begin position="146"/>
        <end position="157"/>
    </location>
</feature>
<evidence type="ECO:0000256" key="4">
    <source>
        <dbReference type="ARBA" id="ARBA00022679"/>
    </source>
</evidence>
<dbReference type="OrthoDB" id="275177at2759"/>
<dbReference type="PANTHER" id="PTHR43442">
    <property type="entry name" value="GLUCONOKINASE-RELATED"/>
    <property type="match status" value="1"/>
</dbReference>
<reference evidence="11 12" key="1">
    <citation type="journal article" date="2016" name="Mol. Biol. Evol.">
        <title>Comparative Genomics of Early-Diverging Mushroom-Forming Fungi Provides Insights into the Origins of Lignocellulose Decay Capabilities.</title>
        <authorList>
            <person name="Nagy L.G."/>
            <person name="Riley R."/>
            <person name="Tritt A."/>
            <person name="Adam C."/>
            <person name="Daum C."/>
            <person name="Floudas D."/>
            <person name="Sun H."/>
            <person name="Yadav J.S."/>
            <person name="Pangilinan J."/>
            <person name="Larsson K.H."/>
            <person name="Matsuura K."/>
            <person name="Barry K."/>
            <person name="Labutti K."/>
            <person name="Kuo R."/>
            <person name="Ohm R.A."/>
            <person name="Bhattacharya S.S."/>
            <person name="Shirouzu T."/>
            <person name="Yoshinaga Y."/>
            <person name="Martin F.M."/>
            <person name="Grigoriev I.V."/>
            <person name="Hibbett D.S."/>
        </authorList>
    </citation>
    <scope>NUCLEOTIDE SEQUENCE [LARGE SCALE GENOMIC DNA]</scope>
    <source>
        <strain evidence="11 12">HHB12029</strain>
    </source>
</reference>
<evidence type="ECO:0000256" key="5">
    <source>
        <dbReference type="ARBA" id="ARBA00022741"/>
    </source>
</evidence>
<keyword evidence="6" id="KW-0418">Kinase</keyword>
<evidence type="ECO:0000256" key="8">
    <source>
        <dbReference type="ARBA" id="ARBA00029835"/>
    </source>
</evidence>
<proteinExistence type="inferred from homology"/>
<dbReference type="EMBL" id="KV426026">
    <property type="protein sequence ID" value="KZV91516.1"/>
    <property type="molecule type" value="Genomic_DNA"/>
</dbReference>
<evidence type="ECO:0000256" key="6">
    <source>
        <dbReference type="ARBA" id="ARBA00022777"/>
    </source>
</evidence>
<comment type="similarity">
    <text evidence="2">Belongs to the gluconokinase GntK/GntV family.</text>
</comment>
<evidence type="ECO:0000256" key="7">
    <source>
        <dbReference type="ARBA" id="ARBA00022840"/>
    </source>
</evidence>
<keyword evidence="12" id="KW-1185">Reference proteome</keyword>
<gene>
    <name evidence="11" type="ORF">EXIGLDRAFT_719304</name>
</gene>
<comment type="pathway">
    <text evidence="1">Carbohydrate acid metabolism; D-gluconate degradation.</text>
</comment>
<dbReference type="Gene3D" id="3.40.50.300">
    <property type="entry name" value="P-loop containing nucleotide triphosphate hydrolases"/>
    <property type="match status" value="1"/>
</dbReference>
<evidence type="ECO:0000256" key="9">
    <source>
        <dbReference type="ARBA" id="ARBA00048090"/>
    </source>
</evidence>
<feature type="region of interest" description="Disordered" evidence="10">
    <location>
        <begin position="140"/>
        <end position="187"/>
    </location>
</feature>
<evidence type="ECO:0000256" key="2">
    <source>
        <dbReference type="ARBA" id="ARBA00008420"/>
    </source>
</evidence>
<dbReference type="GO" id="GO:0005737">
    <property type="term" value="C:cytoplasm"/>
    <property type="evidence" value="ECO:0007669"/>
    <property type="project" value="TreeGrafter"/>
</dbReference>
<dbReference type="CDD" id="cd02021">
    <property type="entry name" value="GntK"/>
    <property type="match status" value="1"/>
</dbReference>
<evidence type="ECO:0000256" key="10">
    <source>
        <dbReference type="SAM" id="MobiDB-lite"/>
    </source>
</evidence>
<organism evidence="11 12">
    <name type="scientific">Exidia glandulosa HHB12029</name>
    <dbReference type="NCBI Taxonomy" id="1314781"/>
    <lineage>
        <taxon>Eukaryota</taxon>
        <taxon>Fungi</taxon>
        <taxon>Dikarya</taxon>
        <taxon>Basidiomycota</taxon>
        <taxon>Agaricomycotina</taxon>
        <taxon>Agaricomycetes</taxon>
        <taxon>Auriculariales</taxon>
        <taxon>Exidiaceae</taxon>
        <taxon>Exidia</taxon>
    </lineage>
</organism>
<comment type="catalytic activity">
    <reaction evidence="9">
        <text>D-gluconate + ATP = 6-phospho-D-gluconate + ADP + H(+)</text>
        <dbReference type="Rhea" id="RHEA:19433"/>
        <dbReference type="ChEBI" id="CHEBI:15378"/>
        <dbReference type="ChEBI" id="CHEBI:18391"/>
        <dbReference type="ChEBI" id="CHEBI:30616"/>
        <dbReference type="ChEBI" id="CHEBI:58759"/>
        <dbReference type="ChEBI" id="CHEBI:456216"/>
        <dbReference type="EC" id="2.7.1.12"/>
    </reaction>
</comment>
<keyword evidence="7" id="KW-0067">ATP-binding</keyword>
<protein>
    <recommendedName>
        <fullName evidence="3">gluconokinase</fullName>
        <ecNumber evidence="3">2.7.1.12</ecNumber>
    </recommendedName>
    <alternativeName>
        <fullName evidence="8">Gluconate kinase</fullName>
    </alternativeName>
</protein>
<dbReference type="InParanoid" id="A0A165H6B6"/>
<dbReference type="SUPFAM" id="SSF52540">
    <property type="entry name" value="P-loop containing nucleoside triphosphate hydrolases"/>
    <property type="match status" value="1"/>
</dbReference>
<evidence type="ECO:0000256" key="1">
    <source>
        <dbReference type="ARBA" id="ARBA00004875"/>
    </source>
</evidence>
<keyword evidence="4" id="KW-0808">Transferase</keyword>
<evidence type="ECO:0000256" key="3">
    <source>
        <dbReference type="ARBA" id="ARBA00012054"/>
    </source>
</evidence>
<dbReference type="FunCoup" id="A0A165H6B6">
    <property type="interactions" value="747"/>
</dbReference>
<dbReference type="GO" id="GO:0046316">
    <property type="term" value="F:gluconokinase activity"/>
    <property type="evidence" value="ECO:0007669"/>
    <property type="project" value="UniProtKB-EC"/>
</dbReference>